<feature type="domain" description="Protein kinase" evidence="33">
    <location>
        <begin position="1025"/>
        <end position="1320"/>
    </location>
</feature>
<organism evidence="34">
    <name type="scientific">Oryza sativa subsp. japonica</name>
    <name type="common">Rice</name>
    <dbReference type="NCBI Taxonomy" id="39947"/>
    <lineage>
        <taxon>Eukaryota</taxon>
        <taxon>Viridiplantae</taxon>
        <taxon>Streptophyta</taxon>
        <taxon>Embryophyta</taxon>
        <taxon>Tracheophyta</taxon>
        <taxon>Spermatophyta</taxon>
        <taxon>Magnoliopsida</taxon>
        <taxon>Liliopsida</taxon>
        <taxon>Poales</taxon>
        <taxon>Poaceae</taxon>
        <taxon>BOP clade</taxon>
        <taxon>Oryzoideae</taxon>
        <taxon>Oryzeae</taxon>
        <taxon>Oryzinae</taxon>
        <taxon>Oryza</taxon>
        <taxon>Oryza sativa</taxon>
    </lineage>
</organism>
<dbReference type="Gene3D" id="3.80.10.10">
    <property type="entry name" value="Ribonuclease Inhibitor"/>
    <property type="match status" value="5"/>
</dbReference>
<dbReference type="GO" id="GO:0005886">
    <property type="term" value="C:plasma membrane"/>
    <property type="evidence" value="ECO:0007669"/>
    <property type="project" value="UniProtKB-SubCell"/>
</dbReference>
<evidence type="ECO:0000256" key="30">
    <source>
        <dbReference type="PROSITE-ProRule" id="PRU10141"/>
    </source>
</evidence>
<evidence type="ECO:0000256" key="7">
    <source>
        <dbReference type="ARBA" id="ARBA00012513"/>
    </source>
</evidence>
<comment type="subcellular location">
    <subcellularLocation>
        <location evidence="3">Cell membrane</location>
        <topology evidence="3">Single-pass membrane protein</topology>
    </subcellularLocation>
    <subcellularLocation>
        <location evidence="4">Endoplasmic reticulum membrane</location>
        <topology evidence="4">Single-pass membrane protein</topology>
    </subcellularLocation>
    <subcellularLocation>
        <location evidence="5">Membrane</location>
        <topology evidence="5">Single-pass type I membrane protein</topology>
    </subcellularLocation>
</comment>
<keyword evidence="14 32" id="KW-0732">Signal</keyword>
<proteinExistence type="inferred from homology"/>
<reference evidence="34" key="2">
    <citation type="submission" date="2008-12" db="EMBL/GenBank/DDBJ databases">
        <title>Improved gene annotation of the rice (Oryza sativa) genomes.</title>
        <authorList>
            <person name="Wang J."/>
            <person name="Li R."/>
            <person name="Fan W."/>
            <person name="Huang Q."/>
            <person name="Zhang J."/>
            <person name="Zhou Y."/>
            <person name="Hu Y."/>
            <person name="Zi S."/>
            <person name="Li J."/>
            <person name="Ni P."/>
            <person name="Zheng H."/>
            <person name="Zhang Y."/>
            <person name="Zhao M."/>
            <person name="Hao Q."/>
            <person name="McDermott J."/>
            <person name="Samudrala R."/>
            <person name="Kristiansen K."/>
            <person name="Wong G.K.-S."/>
        </authorList>
    </citation>
    <scope>NUCLEOTIDE SEQUENCE</scope>
</reference>
<gene>
    <name evidence="34" type="ORF">OsJ_33139</name>
</gene>
<evidence type="ECO:0000256" key="29">
    <source>
        <dbReference type="ARBA" id="ARBA00072040"/>
    </source>
</evidence>
<evidence type="ECO:0000256" key="25">
    <source>
        <dbReference type="ARBA" id="ARBA00047899"/>
    </source>
</evidence>
<dbReference type="SMART" id="SM00369">
    <property type="entry name" value="LRR_TYP"/>
    <property type="match status" value="15"/>
</dbReference>
<dbReference type="Pfam" id="PF00069">
    <property type="entry name" value="Pkinase"/>
    <property type="match status" value="2"/>
</dbReference>
<dbReference type="SUPFAM" id="SSF52047">
    <property type="entry name" value="RNI-like"/>
    <property type="match status" value="1"/>
</dbReference>
<evidence type="ECO:0000256" key="11">
    <source>
        <dbReference type="ARBA" id="ARBA00022614"/>
    </source>
</evidence>
<comment type="cofactor">
    <cofactor evidence="2">
        <name>Mg(2+)</name>
        <dbReference type="ChEBI" id="CHEBI:18420"/>
    </cofactor>
</comment>
<feature type="domain" description="Protein kinase" evidence="33">
    <location>
        <begin position="702"/>
        <end position="1006"/>
    </location>
</feature>
<evidence type="ECO:0000256" key="24">
    <source>
        <dbReference type="ARBA" id="ARBA00023180"/>
    </source>
</evidence>
<dbReference type="InterPro" id="IPR001245">
    <property type="entry name" value="Ser-Thr/Tyr_kinase_cat_dom"/>
</dbReference>
<keyword evidence="18" id="KW-0611">Plant defense</keyword>
<feature type="chain" id="PRO_5002884399" description="Receptor kinase-like protein Xa21" evidence="32">
    <location>
        <begin position="25"/>
        <end position="2393"/>
    </location>
</feature>
<dbReference type="InterPro" id="IPR003591">
    <property type="entry name" value="Leu-rich_rpt_typical-subtyp"/>
</dbReference>
<keyword evidence="17" id="KW-0418">Kinase</keyword>
<dbReference type="Pfam" id="PF00560">
    <property type="entry name" value="LRR_1"/>
    <property type="match status" value="6"/>
</dbReference>
<evidence type="ECO:0000256" key="5">
    <source>
        <dbReference type="ARBA" id="ARBA00004479"/>
    </source>
</evidence>
<dbReference type="Pfam" id="PF07714">
    <property type="entry name" value="PK_Tyr_Ser-Thr"/>
    <property type="match status" value="1"/>
</dbReference>
<dbReference type="FunFam" id="3.80.10.10:FF:000095">
    <property type="entry name" value="LRR receptor-like serine/threonine-protein kinase GSO1"/>
    <property type="match status" value="2"/>
</dbReference>
<keyword evidence="8" id="KW-1003">Cell membrane</keyword>
<dbReference type="EC" id="2.7.11.1" evidence="7"/>
<dbReference type="PROSITE" id="PS00108">
    <property type="entry name" value="PROTEIN_KINASE_ST"/>
    <property type="match status" value="3"/>
</dbReference>
<dbReference type="FunFam" id="3.80.10.10:FF:000317">
    <property type="entry name" value="Inactive leucine-rich repeat receptor-like protein kinase"/>
    <property type="match status" value="1"/>
</dbReference>
<name>B9G9M5_ORYSJ</name>
<dbReference type="FunFam" id="3.30.200.20:FF:000432">
    <property type="entry name" value="LRR receptor-like serine/threonine-protein kinase EFR"/>
    <property type="match status" value="3"/>
</dbReference>
<dbReference type="PANTHER" id="PTHR27008:SF537">
    <property type="entry name" value="OS11G0173432 PROTEIN"/>
    <property type="match status" value="1"/>
</dbReference>
<evidence type="ECO:0000256" key="20">
    <source>
        <dbReference type="ARBA" id="ARBA00022840"/>
    </source>
</evidence>
<dbReference type="Pfam" id="PF08263">
    <property type="entry name" value="LRRNT_2"/>
    <property type="match status" value="2"/>
</dbReference>
<dbReference type="Gene3D" id="1.10.510.10">
    <property type="entry name" value="Transferase(Phosphotransferase) domain 1"/>
    <property type="match status" value="3"/>
</dbReference>
<evidence type="ECO:0000256" key="22">
    <source>
        <dbReference type="ARBA" id="ARBA00023136"/>
    </source>
</evidence>
<keyword evidence="19" id="KW-0256">Endoplasmic reticulum</keyword>
<evidence type="ECO:0000256" key="12">
    <source>
        <dbReference type="ARBA" id="ARBA00022679"/>
    </source>
</evidence>
<keyword evidence="20 30" id="KW-0067">ATP-binding</keyword>
<accession>B9G9M5</accession>
<evidence type="ECO:0000256" key="17">
    <source>
        <dbReference type="ARBA" id="ARBA00022777"/>
    </source>
</evidence>
<dbReference type="Pfam" id="PF13855">
    <property type="entry name" value="LRR_8"/>
    <property type="match status" value="4"/>
</dbReference>
<dbReference type="EMBL" id="CM000148">
    <property type="protein sequence ID" value="EEE51731.1"/>
    <property type="molecule type" value="Genomic_DNA"/>
</dbReference>
<evidence type="ECO:0000313" key="34">
    <source>
        <dbReference type="EMBL" id="EEE51731.1"/>
    </source>
</evidence>
<evidence type="ECO:0000256" key="3">
    <source>
        <dbReference type="ARBA" id="ARBA00004162"/>
    </source>
</evidence>
<dbReference type="PROSITE" id="PS50011">
    <property type="entry name" value="PROTEIN_KINASE_DOM"/>
    <property type="match status" value="3"/>
</dbReference>
<evidence type="ECO:0000256" key="19">
    <source>
        <dbReference type="ARBA" id="ARBA00022824"/>
    </source>
</evidence>
<evidence type="ECO:0000256" key="4">
    <source>
        <dbReference type="ARBA" id="ARBA00004389"/>
    </source>
</evidence>
<dbReference type="FunFam" id="3.80.10.10:FF:000288">
    <property type="entry name" value="LRR receptor-like serine/threonine-protein kinase EFR"/>
    <property type="match status" value="1"/>
</dbReference>
<dbReference type="PROSITE" id="PS00107">
    <property type="entry name" value="PROTEIN_KINASE_ATP"/>
    <property type="match status" value="2"/>
</dbReference>
<evidence type="ECO:0000256" key="1">
    <source>
        <dbReference type="ARBA" id="ARBA00001936"/>
    </source>
</evidence>
<dbReference type="InterPro" id="IPR017441">
    <property type="entry name" value="Protein_kinase_ATP_BS"/>
</dbReference>
<feature type="signal peptide" evidence="32">
    <location>
        <begin position="1"/>
        <end position="24"/>
    </location>
</feature>
<dbReference type="InterPro" id="IPR013210">
    <property type="entry name" value="LRR_N_plant-typ"/>
</dbReference>
<keyword evidence="21 31" id="KW-1133">Transmembrane helix</keyword>
<dbReference type="HOGENOM" id="CLU_000288_22_0_1"/>
<keyword evidence="10" id="KW-0597">Phosphoprotein</keyword>
<evidence type="ECO:0000256" key="28">
    <source>
        <dbReference type="ARBA" id="ARBA00056628"/>
    </source>
</evidence>
<evidence type="ECO:0000256" key="26">
    <source>
        <dbReference type="ARBA" id="ARBA00048679"/>
    </source>
</evidence>
<comment type="function">
    <text evidence="28">The processed protein kinase Xa21 chain released by protein cleavage after X.oryzae pv. oryzae protein Ax21 detection translocates into the nucleus where it can bind and regulate WRKY62, a transcription factor. Confers resistance to the bacterial pathogen X.oryzae pv. oryzae (Xoo).</text>
</comment>
<keyword evidence="24" id="KW-0325">Glycoprotein</keyword>
<feature type="binding site" evidence="30">
    <location>
        <position position="2113"/>
    </location>
    <ligand>
        <name>ATP</name>
        <dbReference type="ChEBI" id="CHEBI:30616"/>
    </ligand>
</feature>
<dbReference type="InterPro" id="IPR000719">
    <property type="entry name" value="Prot_kinase_dom"/>
</dbReference>
<dbReference type="InterPro" id="IPR051809">
    <property type="entry name" value="Plant_receptor-like_S/T_kinase"/>
</dbReference>
<dbReference type="GO" id="GO:0005789">
    <property type="term" value="C:endoplasmic reticulum membrane"/>
    <property type="evidence" value="ECO:0007669"/>
    <property type="project" value="UniProtKB-SubCell"/>
</dbReference>
<keyword evidence="22 31" id="KW-0472">Membrane</keyword>
<comment type="catalytic activity">
    <reaction evidence="26">
        <text>L-seryl-[protein] + ATP = O-phospho-L-seryl-[protein] + ADP + H(+)</text>
        <dbReference type="Rhea" id="RHEA:17989"/>
        <dbReference type="Rhea" id="RHEA-COMP:9863"/>
        <dbReference type="Rhea" id="RHEA-COMP:11604"/>
        <dbReference type="ChEBI" id="CHEBI:15378"/>
        <dbReference type="ChEBI" id="CHEBI:29999"/>
        <dbReference type="ChEBI" id="CHEBI:30616"/>
        <dbReference type="ChEBI" id="CHEBI:83421"/>
        <dbReference type="ChEBI" id="CHEBI:456216"/>
        <dbReference type="EC" id="2.7.11.1"/>
    </reaction>
</comment>
<evidence type="ECO:0000256" key="21">
    <source>
        <dbReference type="ARBA" id="ARBA00022989"/>
    </source>
</evidence>
<evidence type="ECO:0000256" key="16">
    <source>
        <dbReference type="ARBA" id="ARBA00022741"/>
    </source>
</evidence>
<evidence type="ECO:0000256" key="10">
    <source>
        <dbReference type="ARBA" id="ARBA00022553"/>
    </source>
</evidence>
<comment type="catalytic activity">
    <reaction evidence="25">
        <text>L-threonyl-[protein] + ATP = O-phospho-L-threonyl-[protein] + ADP + H(+)</text>
        <dbReference type="Rhea" id="RHEA:46608"/>
        <dbReference type="Rhea" id="RHEA-COMP:11060"/>
        <dbReference type="Rhea" id="RHEA-COMP:11605"/>
        <dbReference type="ChEBI" id="CHEBI:15378"/>
        <dbReference type="ChEBI" id="CHEBI:30013"/>
        <dbReference type="ChEBI" id="CHEBI:30616"/>
        <dbReference type="ChEBI" id="CHEBI:61977"/>
        <dbReference type="ChEBI" id="CHEBI:456216"/>
        <dbReference type="EC" id="2.7.11.1"/>
    </reaction>
</comment>
<evidence type="ECO:0000256" key="27">
    <source>
        <dbReference type="ARBA" id="ARBA00054320"/>
    </source>
</evidence>
<keyword evidence="13 31" id="KW-0812">Transmembrane</keyword>
<evidence type="ECO:0000256" key="18">
    <source>
        <dbReference type="ARBA" id="ARBA00022821"/>
    </source>
</evidence>
<evidence type="ECO:0000256" key="23">
    <source>
        <dbReference type="ARBA" id="ARBA00023170"/>
    </source>
</evidence>
<dbReference type="GO" id="GO:0006952">
    <property type="term" value="P:defense response"/>
    <property type="evidence" value="ECO:0007669"/>
    <property type="project" value="UniProtKB-KW"/>
</dbReference>
<feature type="domain" description="Protein kinase" evidence="33">
    <location>
        <begin position="2084"/>
        <end position="2390"/>
    </location>
</feature>
<dbReference type="SUPFAM" id="SSF56112">
    <property type="entry name" value="Protein kinase-like (PK-like)"/>
    <property type="match status" value="3"/>
</dbReference>
<dbReference type="PANTHER" id="PTHR27008">
    <property type="entry name" value="OS04G0122200 PROTEIN"/>
    <property type="match status" value="1"/>
</dbReference>
<evidence type="ECO:0000256" key="31">
    <source>
        <dbReference type="SAM" id="Phobius"/>
    </source>
</evidence>
<dbReference type="InterPro" id="IPR001611">
    <property type="entry name" value="Leu-rich_rpt"/>
</dbReference>
<keyword evidence="11" id="KW-0433">Leucine-rich repeat</keyword>
<comment type="similarity">
    <text evidence="6">Belongs to the protein kinase superfamily. Ser/Thr protein kinase family.</text>
</comment>
<evidence type="ECO:0000256" key="9">
    <source>
        <dbReference type="ARBA" id="ARBA00022527"/>
    </source>
</evidence>
<comment type="cofactor">
    <cofactor evidence="1">
        <name>Mn(2+)</name>
        <dbReference type="ChEBI" id="CHEBI:29035"/>
    </cofactor>
</comment>
<feature type="binding site" evidence="30">
    <location>
        <position position="731"/>
    </location>
    <ligand>
        <name>ATP</name>
        <dbReference type="ChEBI" id="CHEBI:30616"/>
    </ligand>
</feature>
<keyword evidence="15" id="KW-0677">Repeat</keyword>
<dbReference type="GO" id="GO:0005524">
    <property type="term" value="F:ATP binding"/>
    <property type="evidence" value="ECO:0007669"/>
    <property type="project" value="UniProtKB-UniRule"/>
</dbReference>
<comment type="function">
    <text evidence="27">Receptor kinase that detects X.oryzae pv. oryzae protein Ax21 to promote innate immunity. Following X.oryzae pv. oryzae protein Ax21 detection, undergoes cleavage, releasing the processed protein kinase Xa21 chain.</text>
</comment>
<dbReference type="FunFam" id="1.10.510.10:FF:000358">
    <property type="entry name" value="Putative leucine-rich repeat receptor-like serine/threonine-protein kinase"/>
    <property type="match status" value="3"/>
</dbReference>
<evidence type="ECO:0000259" key="33">
    <source>
        <dbReference type="PROSITE" id="PS50011"/>
    </source>
</evidence>
<keyword evidence="23" id="KW-0675">Receptor</keyword>
<dbReference type="SUPFAM" id="SSF52058">
    <property type="entry name" value="L domain-like"/>
    <property type="match status" value="4"/>
</dbReference>
<evidence type="ECO:0000256" key="13">
    <source>
        <dbReference type="ARBA" id="ARBA00022692"/>
    </source>
</evidence>
<keyword evidence="9" id="KW-0723">Serine/threonine-protein kinase</keyword>
<dbReference type="InterPro" id="IPR011009">
    <property type="entry name" value="Kinase-like_dom_sf"/>
</dbReference>
<dbReference type="Proteomes" id="UP000007752">
    <property type="component" value="Chromosome 11"/>
</dbReference>
<dbReference type="InterPro" id="IPR032675">
    <property type="entry name" value="LRR_dom_sf"/>
</dbReference>
<dbReference type="SMART" id="SM00365">
    <property type="entry name" value="LRR_SD22"/>
    <property type="match status" value="6"/>
</dbReference>
<evidence type="ECO:0000256" key="6">
    <source>
        <dbReference type="ARBA" id="ARBA00008684"/>
    </source>
</evidence>
<feature type="transmembrane region" description="Helical" evidence="31">
    <location>
        <begin position="2028"/>
        <end position="2051"/>
    </location>
</feature>
<keyword evidence="12" id="KW-0808">Transferase</keyword>
<evidence type="ECO:0000256" key="14">
    <source>
        <dbReference type="ARBA" id="ARBA00022729"/>
    </source>
</evidence>
<dbReference type="Gene3D" id="3.30.200.20">
    <property type="entry name" value="Phosphorylase Kinase, domain 1"/>
    <property type="match status" value="3"/>
</dbReference>
<dbReference type="SMART" id="SM00220">
    <property type="entry name" value="S_TKc"/>
    <property type="match status" value="3"/>
</dbReference>
<dbReference type="GO" id="GO:0004674">
    <property type="term" value="F:protein serine/threonine kinase activity"/>
    <property type="evidence" value="ECO:0007669"/>
    <property type="project" value="UniProtKB-KW"/>
</dbReference>
<keyword evidence="16 30" id="KW-0547">Nucleotide-binding</keyword>
<evidence type="ECO:0000256" key="2">
    <source>
        <dbReference type="ARBA" id="ARBA00001946"/>
    </source>
</evidence>
<protein>
    <recommendedName>
        <fullName evidence="29">Receptor kinase-like protein Xa21</fullName>
        <ecNumber evidence="7">2.7.11.1</ecNumber>
    </recommendedName>
</protein>
<sequence length="2393" mass="262974">MKVTTASGHLLLVLFASIFHPAVSSISGNGTDRLALLEFKNAITHDPQKSLMSWNDSNHLCSWEGVSCSSKNPPRVTSIDLSNQNLAGNISPSLGNLTFLKHLSLATNEFTGRIPESLGHLRRLRSLYLSNNTLQGIIPSFANCSDLRVLWLDHNELTGGLPDGLPLGLEELQVSSNTLVGTIPPSLGNVTTLRMLRFAFNGIEGGIPGELAALREMEILTIGGNRLSGGFPEPIMNMSVLIRLSLETNRFSGKMPSGIGTSLPNLWRLFIGGNFFQGNLPSSLANASNLVDLDISQNNFVGVVPAFIGKLANLTWLNLEMNQLHARSKQDWDFMDSLTNCTQLQALSMAGNQLEGHLPNSVGNFSVQLQRLYLGQNQLSGSFPSGIENLPNLIVFGLDYNRFTGSVPPWLGGLITLQVLSLTNNNFTGYIPSSLSNLSHLVELYLQSNQLLGNIPSSFGKLQFLTRIDISDNSLNGSLPKEIFRIPTIAEVGFSFNNLSGELPTEVGYAKQLRSLHLSSNNLSGDIPNTLGNCENLQEVVLDQNNFGGSIPASLGKLISLKSLNLSHNILNGSIPVSLGDLELLEQIDLSFNHLSGQVPTKGIFKNSTATHMDGNLGLCGGAPELHLPECPIVPSNKSKHKLYVTLKVVIPLASTVTLAIVILVIFIWKGKRREKSISLSSSGREFPKVSYRDLARATNGFSTSNLIGRGRYSSVYQGQLFHDINAVAIKVFSLETRGAQKSFIAECNALRNVRHRNLVPILTACSSIDSSGNDFKALAYKFMPRGDLHKLLYSNPNDERSSGICYISLAQRLSIAVDLSDALAYLHHSHQGTIIHCDLKPSNILLDDNMIAHVGDFGLARFRIDSKTSFGNSNSTINGTIGYVAPECAIGGQVSTAADVYSFGVVLLEIFIRRRPTDDMFKDGLTIAKYTEINIPDKMLQIVDPQLVQELGLSQEDPVRVDETATHCLLSVLNIGLCCTKSSPSERISMQEGKKRTNSIPLPSFDTEFPKVSYSDLARATNRFSIANLIGKGRYSSVYQRQLFQDLNVVAIKVFSLETRGAQKSFIAECSTLRNVWHRNLVPILTACSSIDSSGNDFKALVYQFMPRGDLHKLLYSTRDDGDASNLNHTTLAQRINIVVDVSDALEYLHHNNQGTIIHCDLKPSNILLGDNMIAHVGDFGLARFRIHSSTSLGDSNSISSFAIKGTIGYIAPRNECSEGGQVSTASDVFSFGVVLLELFIRRRPTDDMFKDGLSIAKHVEVNFPDRILEIVDPQLQQELDLCQETPMAVKEKGVPSVQRLKGNNRNGWRDLMKMDRWVTEPLGDSWLLATWRATWYITHYREKRMLVEMEELLCFFTVEHHYHSFAYNRKVIHNTHSVGMKPIAIGQSFVLLLVFSTVSVVICSDGNETDRLSLLQFKQAISLDPQHALLSWNDSTHFCSWEGVSCSLRYPRRVTSLDLSNRGLVGLISPSLGNLTSLEHLFLNTNQLSGQIPPSLGHLHHLRSLYLANNTLQGNIPSFANCSALKILHLSRNQIVGRIPKNVHLPPSISQLIVNDNNLTGTIPTSLGDVATLNILIVSYNYIEGSIPDEIGKMPVLTNLYVGGNNLSGRFPLALTNISSLVELGLGFNYFHGGLPPNLGTSLPRLQVLEIASNLFEGHLPYSISNATSLYTIDFSSNYFSGVVPSSIGMLKELSLLNLEWNQFESFNNKDLEFLHSLSNCTDLQVLALYDNKLKGQIPYSLGNLSIQLQYLFLGSNQLSGGFPSGIRNLPNLISLGLNENHFTGIVPEWVGTLANLEGIYLDNNKFTGFLPSSISNISNLEDLRLSTNLFGGKIPAGLGKLQVLHLMELSDNNLLGSIPESIFSIPTLTRCMLSFNKLDGALPTEIGNAKQLGSLHLSANKLTGHIPSTLSNCDSLEELHLDQNFLNGSIPTSLGNMQSLTAVNLSYNDLSGSIPDSLGRLQSLEQLDLSFNNLVGEVPGIGVFKNATAIRLNRNHGLCNGALELDLPRCATISSSVSKHKPSHLLMFFVPFASVVSLAMVTCIILFWRKKQKKEFVSLPSFGKKFPKVSYRDLARATDGFSASNLIGTGRYGSVYMGKLFHSKCPVAVKVFNLDIRGTQRSFISECNALRNLRHRNIVRIITACSTVDSKGNDFKALIYEFMPRGDLYQVLYSTCADENSSTSHFGLAQRVSIVMDIANALEYLHNHNKGIIVHCDLKPSNILLDDNMTAHVRDFGLSRFEIYSMTSSFGCSTSSVAISGTIGYVAPECAESGQVSTATDVYSFGVVLLEIFIRRRPTDDMFNDGLSIAKFAELNLPDRVLQIVDPQLQQDLETCQETPMAIKKKLTDCLLSVLSIGLSCTKSSPSERNSMKEVAIELHRIWDAYLREN</sequence>
<dbReference type="FunFam" id="3.80.10.10:FF:000565">
    <property type="entry name" value="Leucine-rich repeat receptor-like kinase protein FLORAL ORGAN NUMBER1"/>
    <property type="match status" value="1"/>
</dbReference>
<dbReference type="InterPro" id="IPR008271">
    <property type="entry name" value="Ser/Thr_kinase_AS"/>
</dbReference>
<evidence type="ECO:0000256" key="8">
    <source>
        <dbReference type="ARBA" id="ARBA00022475"/>
    </source>
</evidence>
<evidence type="ECO:0000256" key="15">
    <source>
        <dbReference type="ARBA" id="ARBA00022737"/>
    </source>
</evidence>
<reference evidence="34" key="1">
    <citation type="journal article" date="2005" name="PLoS Biol.">
        <title>The genomes of Oryza sativa: a history of duplications.</title>
        <authorList>
            <person name="Yu J."/>
            <person name="Wang J."/>
            <person name="Lin W."/>
            <person name="Li S."/>
            <person name="Li H."/>
            <person name="Zhou J."/>
            <person name="Ni P."/>
            <person name="Dong W."/>
            <person name="Hu S."/>
            <person name="Zeng C."/>
            <person name="Zhang J."/>
            <person name="Zhang Y."/>
            <person name="Li R."/>
            <person name="Xu Z."/>
            <person name="Li S."/>
            <person name="Li X."/>
            <person name="Zheng H."/>
            <person name="Cong L."/>
            <person name="Lin L."/>
            <person name="Yin J."/>
            <person name="Geng J."/>
            <person name="Li G."/>
            <person name="Shi J."/>
            <person name="Liu J."/>
            <person name="Lv H."/>
            <person name="Li J."/>
            <person name="Wang J."/>
            <person name="Deng Y."/>
            <person name="Ran L."/>
            <person name="Shi X."/>
            <person name="Wang X."/>
            <person name="Wu Q."/>
            <person name="Li C."/>
            <person name="Ren X."/>
            <person name="Wang J."/>
            <person name="Wang X."/>
            <person name="Li D."/>
            <person name="Liu D."/>
            <person name="Zhang X."/>
            <person name="Ji Z."/>
            <person name="Zhao W."/>
            <person name="Sun Y."/>
            <person name="Zhang Z."/>
            <person name="Bao J."/>
            <person name="Han Y."/>
            <person name="Dong L."/>
            <person name="Ji J."/>
            <person name="Chen P."/>
            <person name="Wu S."/>
            <person name="Liu J."/>
            <person name="Xiao Y."/>
            <person name="Bu D."/>
            <person name="Tan J."/>
            <person name="Yang L."/>
            <person name="Ye C."/>
            <person name="Zhang J."/>
            <person name="Xu J."/>
            <person name="Zhou Y."/>
            <person name="Yu Y."/>
            <person name="Zhang B."/>
            <person name="Zhuang S."/>
            <person name="Wei H."/>
            <person name="Liu B."/>
            <person name="Lei M."/>
            <person name="Yu H."/>
            <person name="Li Y."/>
            <person name="Xu H."/>
            <person name="Wei S."/>
            <person name="He X."/>
            <person name="Fang L."/>
            <person name="Zhang Z."/>
            <person name="Zhang Y."/>
            <person name="Huang X."/>
            <person name="Su Z."/>
            <person name="Tong W."/>
            <person name="Li J."/>
            <person name="Tong Z."/>
            <person name="Li S."/>
            <person name="Ye J."/>
            <person name="Wang L."/>
            <person name="Fang L."/>
            <person name="Lei T."/>
            <person name="Chen C."/>
            <person name="Chen H."/>
            <person name="Xu Z."/>
            <person name="Li H."/>
            <person name="Huang H."/>
            <person name="Zhang F."/>
            <person name="Xu H."/>
            <person name="Li N."/>
            <person name="Zhao C."/>
            <person name="Li S."/>
            <person name="Dong L."/>
            <person name="Huang Y."/>
            <person name="Li L."/>
            <person name="Xi Y."/>
            <person name="Qi Q."/>
            <person name="Li W."/>
            <person name="Zhang B."/>
            <person name="Hu W."/>
            <person name="Zhang Y."/>
            <person name="Tian X."/>
            <person name="Jiao Y."/>
            <person name="Liang X."/>
            <person name="Jin J."/>
            <person name="Gao L."/>
            <person name="Zheng W."/>
            <person name="Hao B."/>
            <person name="Liu S."/>
            <person name="Wang W."/>
            <person name="Yuan L."/>
            <person name="Cao M."/>
            <person name="McDermott J."/>
            <person name="Samudrala R."/>
            <person name="Wang J."/>
            <person name="Wong G.K."/>
            <person name="Yang H."/>
        </authorList>
    </citation>
    <scope>NUCLEOTIDE SEQUENCE [LARGE SCALE GENOMIC DNA]</scope>
</reference>
<evidence type="ECO:0000256" key="32">
    <source>
        <dbReference type="SAM" id="SignalP"/>
    </source>
</evidence>